<evidence type="ECO:0000256" key="1">
    <source>
        <dbReference type="SAM" id="SignalP"/>
    </source>
</evidence>
<dbReference type="EMBL" id="PXYT01000026">
    <property type="protein sequence ID" value="PSR27419.1"/>
    <property type="molecule type" value="Genomic_DNA"/>
</dbReference>
<evidence type="ECO:0000313" key="4">
    <source>
        <dbReference type="Proteomes" id="UP000242699"/>
    </source>
</evidence>
<proteinExistence type="predicted"/>
<feature type="signal peptide" evidence="1">
    <location>
        <begin position="1"/>
        <end position="23"/>
    </location>
</feature>
<feature type="chain" id="PRO_5039346646" description="Probable transposase IS891/IS1136/IS1341 domain-containing protein" evidence="1">
    <location>
        <begin position="24"/>
        <end position="102"/>
    </location>
</feature>
<feature type="domain" description="Probable transposase IS891/IS1136/IS1341" evidence="2">
    <location>
        <begin position="8"/>
        <end position="72"/>
    </location>
</feature>
<sequence length="102" mass="10896">MVQFVCVRRGRTTTFSIACTALAIDLGLANLATCVNGADETSFVIDGKALKSLNHQYHVLVGKLQSILRSAKVTAFGEDGTCDDPSQSSGARLYGVRWPGTF</sequence>
<organism evidence="3 4">
    <name type="scientific">Sulfobacillus benefaciens</name>
    <dbReference type="NCBI Taxonomy" id="453960"/>
    <lineage>
        <taxon>Bacteria</taxon>
        <taxon>Bacillati</taxon>
        <taxon>Bacillota</taxon>
        <taxon>Clostridia</taxon>
        <taxon>Eubacteriales</taxon>
        <taxon>Clostridiales Family XVII. Incertae Sedis</taxon>
        <taxon>Sulfobacillus</taxon>
    </lineage>
</organism>
<evidence type="ECO:0000259" key="2">
    <source>
        <dbReference type="Pfam" id="PF01385"/>
    </source>
</evidence>
<dbReference type="AlphaFoldDB" id="A0A2T2WYU5"/>
<evidence type="ECO:0000313" key="3">
    <source>
        <dbReference type="EMBL" id="PSR27419.1"/>
    </source>
</evidence>
<keyword evidence="1" id="KW-0732">Signal</keyword>
<dbReference type="InterPro" id="IPR001959">
    <property type="entry name" value="Transposase"/>
</dbReference>
<name>A0A2T2WYU5_9FIRM</name>
<gene>
    <name evidence="3" type="ORF">C7B43_11800</name>
</gene>
<dbReference type="Proteomes" id="UP000242699">
    <property type="component" value="Unassembled WGS sequence"/>
</dbReference>
<comment type="caution">
    <text evidence="3">The sequence shown here is derived from an EMBL/GenBank/DDBJ whole genome shotgun (WGS) entry which is preliminary data.</text>
</comment>
<accession>A0A2T2WYU5</accession>
<reference evidence="3 4" key="1">
    <citation type="journal article" date="2014" name="BMC Genomics">
        <title>Comparison of environmental and isolate Sulfobacillus genomes reveals diverse carbon, sulfur, nitrogen, and hydrogen metabolisms.</title>
        <authorList>
            <person name="Justice N.B."/>
            <person name="Norman A."/>
            <person name="Brown C.T."/>
            <person name="Singh A."/>
            <person name="Thomas B.C."/>
            <person name="Banfield J.F."/>
        </authorList>
    </citation>
    <scope>NUCLEOTIDE SEQUENCE [LARGE SCALE GENOMIC DNA]</scope>
    <source>
        <strain evidence="3">AMDSBA1</strain>
    </source>
</reference>
<protein>
    <recommendedName>
        <fullName evidence="2">Probable transposase IS891/IS1136/IS1341 domain-containing protein</fullName>
    </recommendedName>
</protein>
<dbReference type="Pfam" id="PF01385">
    <property type="entry name" value="OrfB_IS605"/>
    <property type="match status" value="1"/>
</dbReference>